<comment type="caution">
    <text evidence="6">The sequence shown here is derived from an EMBL/GenBank/DDBJ whole genome shotgun (WGS) entry which is preliminary data.</text>
</comment>
<comment type="pathway">
    <text evidence="4">Cofactor biosynthesis; adenosylcobalamin biosynthesis; adenosylcobalamin from cob(II)yrinate a,c-diamide: step 2/7.</text>
</comment>
<evidence type="ECO:0000256" key="3">
    <source>
        <dbReference type="ARBA" id="ARBA00022840"/>
    </source>
</evidence>
<evidence type="ECO:0000259" key="5">
    <source>
        <dbReference type="Pfam" id="PF01923"/>
    </source>
</evidence>
<dbReference type="EMBL" id="ARXV01000004">
    <property type="protein sequence ID" value="KGD65441.1"/>
    <property type="molecule type" value="Genomic_DNA"/>
</dbReference>
<dbReference type="SUPFAM" id="SSF89028">
    <property type="entry name" value="Cobalamin adenosyltransferase-like"/>
    <property type="match status" value="1"/>
</dbReference>
<dbReference type="AlphaFoldDB" id="A0A095SL98"/>
<evidence type="ECO:0000256" key="1">
    <source>
        <dbReference type="ARBA" id="ARBA00022679"/>
    </source>
</evidence>
<dbReference type="PANTHER" id="PTHR12213:SF0">
    <property type="entry name" value="CORRINOID ADENOSYLTRANSFERASE MMAB"/>
    <property type="match status" value="1"/>
</dbReference>
<dbReference type="Gene3D" id="1.20.1200.10">
    <property type="entry name" value="Cobalamin adenosyltransferase-like"/>
    <property type="match status" value="1"/>
</dbReference>
<dbReference type="Proteomes" id="UP000029444">
    <property type="component" value="Unassembled WGS sequence"/>
</dbReference>
<keyword evidence="4" id="KW-0169">Cobalamin biosynthesis</keyword>
<dbReference type="UniPathway" id="UPA00148">
    <property type="reaction ID" value="UER00233"/>
</dbReference>
<protein>
    <recommendedName>
        <fullName evidence="4">Corrinoid adenosyltransferase</fullName>
        <ecNumber evidence="4">2.5.1.17</ecNumber>
    </recommendedName>
    <alternativeName>
        <fullName evidence="4">Cob(II)alamin adenosyltransferase</fullName>
    </alternativeName>
    <alternativeName>
        <fullName evidence="4">Cob(II)yrinic acid a,c-diamide adenosyltransferase</fullName>
    </alternativeName>
    <alternativeName>
        <fullName evidence="4">Cobinamide/cobalamin adenosyltransferase</fullName>
    </alternativeName>
</protein>
<keyword evidence="2 4" id="KW-0547">Nucleotide-binding</keyword>
<reference evidence="6 7" key="1">
    <citation type="submission" date="2012-09" db="EMBL/GenBank/DDBJ databases">
        <title>Genome Sequence of alkane-degrading Bacterium Alcanivorax sp. 19-m-6.</title>
        <authorList>
            <person name="Lai Q."/>
            <person name="Shao Z."/>
        </authorList>
    </citation>
    <scope>NUCLEOTIDE SEQUENCE [LARGE SCALE GENOMIC DNA]</scope>
    <source>
        <strain evidence="6 7">19-m-6</strain>
    </source>
</reference>
<dbReference type="STRING" id="1177154.Y5S_01334"/>
<gene>
    <name evidence="6" type="ORF">Y5S_01334</name>
</gene>
<keyword evidence="7" id="KW-1185">Reference proteome</keyword>
<name>A0A095SL98_9GAMM</name>
<organism evidence="6 7">
    <name type="scientific">Alcanivorax nanhaiticus</name>
    <dbReference type="NCBI Taxonomy" id="1177154"/>
    <lineage>
        <taxon>Bacteria</taxon>
        <taxon>Pseudomonadati</taxon>
        <taxon>Pseudomonadota</taxon>
        <taxon>Gammaproteobacteria</taxon>
        <taxon>Oceanospirillales</taxon>
        <taxon>Alcanivoracaceae</taxon>
        <taxon>Alcanivorax</taxon>
    </lineage>
</organism>
<comment type="catalytic activity">
    <reaction evidence="4">
        <text>2 cob(II)alamin + reduced [electron-transfer flavoprotein] + 2 ATP = 2 adenosylcob(III)alamin + 2 triphosphate + oxidized [electron-transfer flavoprotein] + 3 H(+)</text>
        <dbReference type="Rhea" id="RHEA:28671"/>
        <dbReference type="Rhea" id="RHEA-COMP:10685"/>
        <dbReference type="Rhea" id="RHEA-COMP:10686"/>
        <dbReference type="ChEBI" id="CHEBI:15378"/>
        <dbReference type="ChEBI" id="CHEBI:16304"/>
        <dbReference type="ChEBI" id="CHEBI:18036"/>
        <dbReference type="ChEBI" id="CHEBI:18408"/>
        <dbReference type="ChEBI" id="CHEBI:30616"/>
        <dbReference type="ChEBI" id="CHEBI:57692"/>
        <dbReference type="ChEBI" id="CHEBI:58307"/>
        <dbReference type="EC" id="2.5.1.17"/>
    </reaction>
</comment>
<evidence type="ECO:0000313" key="7">
    <source>
        <dbReference type="Proteomes" id="UP000029444"/>
    </source>
</evidence>
<dbReference type="EC" id="2.5.1.17" evidence="4"/>
<evidence type="ECO:0000313" key="6">
    <source>
        <dbReference type="EMBL" id="KGD65441.1"/>
    </source>
</evidence>
<dbReference type="InterPro" id="IPR036451">
    <property type="entry name" value="CblAdoTrfase-like_sf"/>
</dbReference>
<keyword evidence="3 4" id="KW-0067">ATP-binding</keyword>
<dbReference type="PATRIC" id="fig|1177154.3.peg.1358"/>
<sequence length="185" mass="20466">MTDKTRINRVITRTGDKGDTGLADGSRVSKNHPRIVALGELDELNGTLGVLRTHRLDEDMDTLLAALQQRLFDIGGELAIPGRVVIDDHDLVEVESQADTLNAELPPLKEFVLPGGHPAAAWCHHCRTVARRVERQLVALRNDDVDAINPVSLALVNRLSDLLFVMARLINQRNEHPETLWAPKG</sequence>
<comment type="similarity">
    <text evidence="4">Belongs to the Cob(I)alamin adenosyltransferase family.</text>
</comment>
<evidence type="ECO:0000256" key="4">
    <source>
        <dbReference type="RuleBase" id="RU366026"/>
    </source>
</evidence>
<comment type="catalytic activity">
    <reaction evidence="4">
        <text>2 cob(II)yrinate a,c diamide + reduced [electron-transfer flavoprotein] + 2 ATP = 2 adenosylcob(III)yrinate a,c-diamide + 2 triphosphate + oxidized [electron-transfer flavoprotein] + 3 H(+)</text>
        <dbReference type="Rhea" id="RHEA:11528"/>
        <dbReference type="Rhea" id="RHEA-COMP:10685"/>
        <dbReference type="Rhea" id="RHEA-COMP:10686"/>
        <dbReference type="ChEBI" id="CHEBI:15378"/>
        <dbReference type="ChEBI" id="CHEBI:18036"/>
        <dbReference type="ChEBI" id="CHEBI:30616"/>
        <dbReference type="ChEBI" id="CHEBI:57692"/>
        <dbReference type="ChEBI" id="CHEBI:58307"/>
        <dbReference type="ChEBI" id="CHEBI:58503"/>
        <dbReference type="ChEBI" id="CHEBI:58537"/>
        <dbReference type="EC" id="2.5.1.17"/>
    </reaction>
</comment>
<dbReference type="NCBIfam" id="TIGR00636">
    <property type="entry name" value="PduO_Nterm"/>
    <property type="match status" value="1"/>
</dbReference>
<accession>A0A095SL98</accession>
<evidence type="ECO:0000256" key="2">
    <source>
        <dbReference type="ARBA" id="ARBA00022741"/>
    </source>
</evidence>
<dbReference type="InterPro" id="IPR016030">
    <property type="entry name" value="CblAdoTrfase-like"/>
</dbReference>
<keyword evidence="1 4" id="KW-0808">Transferase</keyword>
<feature type="domain" description="Cobalamin adenosyltransferase-like" evidence="5">
    <location>
        <begin position="11"/>
        <end position="169"/>
    </location>
</feature>
<dbReference type="InterPro" id="IPR029499">
    <property type="entry name" value="PduO-typ"/>
</dbReference>
<dbReference type="eggNOG" id="COG2096">
    <property type="taxonomic scope" value="Bacteria"/>
</dbReference>
<dbReference type="RefSeq" id="WP_035231516.1">
    <property type="nucleotide sequence ID" value="NZ_ARXV01000004.1"/>
</dbReference>
<dbReference type="GO" id="GO:0008817">
    <property type="term" value="F:corrinoid adenosyltransferase activity"/>
    <property type="evidence" value="ECO:0007669"/>
    <property type="project" value="UniProtKB-UniRule"/>
</dbReference>
<dbReference type="GO" id="GO:0005524">
    <property type="term" value="F:ATP binding"/>
    <property type="evidence" value="ECO:0007669"/>
    <property type="project" value="UniProtKB-UniRule"/>
</dbReference>
<dbReference type="PANTHER" id="PTHR12213">
    <property type="entry name" value="CORRINOID ADENOSYLTRANSFERASE"/>
    <property type="match status" value="1"/>
</dbReference>
<dbReference type="OrthoDB" id="9778896at2"/>
<dbReference type="Pfam" id="PF01923">
    <property type="entry name" value="Cob_adeno_trans"/>
    <property type="match status" value="1"/>
</dbReference>
<proteinExistence type="inferred from homology"/>
<dbReference type="GO" id="GO:0009236">
    <property type="term" value="P:cobalamin biosynthetic process"/>
    <property type="evidence" value="ECO:0007669"/>
    <property type="project" value="UniProtKB-UniRule"/>
</dbReference>